<dbReference type="SUPFAM" id="SSF52833">
    <property type="entry name" value="Thioredoxin-like"/>
    <property type="match status" value="1"/>
</dbReference>
<keyword evidence="1" id="KW-0676">Redox-active center</keyword>
<dbReference type="RefSeq" id="WP_274154145.1">
    <property type="nucleotide sequence ID" value="NZ_CP117812.1"/>
</dbReference>
<keyword evidence="4" id="KW-1185">Reference proteome</keyword>
<dbReference type="InterPro" id="IPR013766">
    <property type="entry name" value="Thioredoxin_domain"/>
</dbReference>
<dbReference type="Pfam" id="PF13905">
    <property type="entry name" value="Thioredoxin_8"/>
    <property type="match status" value="1"/>
</dbReference>
<feature type="domain" description="Thioredoxin" evidence="2">
    <location>
        <begin position="36"/>
        <end position="173"/>
    </location>
</feature>
<dbReference type="PANTHER" id="PTHR46472:SF1">
    <property type="entry name" value="NUCLEOREDOXIN"/>
    <property type="match status" value="1"/>
</dbReference>
<evidence type="ECO:0000259" key="2">
    <source>
        <dbReference type="PROSITE" id="PS51352"/>
    </source>
</evidence>
<dbReference type="PROSITE" id="PS00194">
    <property type="entry name" value="THIOREDOXIN_1"/>
    <property type="match status" value="1"/>
</dbReference>
<proteinExistence type="predicted"/>
<gene>
    <name evidence="3" type="ORF">PQO03_15735</name>
</gene>
<organism evidence="3 4">
    <name type="scientific">Lentisphaera profundi</name>
    <dbReference type="NCBI Taxonomy" id="1658616"/>
    <lineage>
        <taxon>Bacteria</taxon>
        <taxon>Pseudomonadati</taxon>
        <taxon>Lentisphaerota</taxon>
        <taxon>Lentisphaeria</taxon>
        <taxon>Lentisphaerales</taxon>
        <taxon>Lentisphaeraceae</taxon>
        <taxon>Lentisphaera</taxon>
    </lineage>
</organism>
<evidence type="ECO:0000313" key="3">
    <source>
        <dbReference type="EMBL" id="WDE99287.1"/>
    </source>
</evidence>
<dbReference type="Proteomes" id="UP001214250">
    <property type="component" value="Chromosome 2"/>
</dbReference>
<dbReference type="InterPro" id="IPR012336">
    <property type="entry name" value="Thioredoxin-like_fold"/>
</dbReference>
<accession>A0ABY7VYV4</accession>
<dbReference type="Gene3D" id="3.40.30.10">
    <property type="entry name" value="Glutaredoxin"/>
    <property type="match status" value="1"/>
</dbReference>
<evidence type="ECO:0000256" key="1">
    <source>
        <dbReference type="ARBA" id="ARBA00023284"/>
    </source>
</evidence>
<dbReference type="InterPro" id="IPR036249">
    <property type="entry name" value="Thioredoxin-like_sf"/>
</dbReference>
<dbReference type="PROSITE" id="PS51352">
    <property type="entry name" value="THIOREDOXIN_2"/>
    <property type="match status" value="1"/>
</dbReference>
<reference evidence="3 4" key="1">
    <citation type="submission" date="2023-02" db="EMBL/GenBank/DDBJ databases">
        <title>Genome sequence of Lentisphaera profundi SAORIC-696.</title>
        <authorList>
            <person name="Kim e."/>
            <person name="Cho J.-C."/>
            <person name="Choi A."/>
            <person name="Kang I."/>
        </authorList>
    </citation>
    <scope>NUCLEOTIDE SEQUENCE [LARGE SCALE GENOMIC DNA]</scope>
    <source>
        <strain evidence="3 4">SAORIC-696</strain>
    </source>
</reference>
<dbReference type="EMBL" id="CP117812">
    <property type="protein sequence ID" value="WDE99287.1"/>
    <property type="molecule type" value="Genomic_DNA"/>
</dbReference>
<dbReference type="InterPro" id="IPR017937">
    <property type="entry name" value="Thioredoxin_CS"/>
</dbReference>
<dbReference type="PANTHER" id="PTHR46472">
    <property type="entry name" value="NUCLEOREDOXIN"/>
    <property type="match status" value="1"/>
</dbReference>
<sequence length="185" mass="20861">MANKIMLVVFVLCALLFWNNTKKEKAENQSQGITSSDTYEIQRIFSSVVNKQGKPVAKHNMEKRGYIMVYYSASWCPPCRQFTPVLNKYYLENRVKKNFDVLLVGADRSEKAMLSYMSHMSFNAIAFDKIASSGLHNYAARSIPNLTVFDYSGKVVVDGRELSAYKALDAFKKLPVLAGGSGYVR</sequence>
<protein>
    <submittedName>
        <fullName evidence="3">Thioredoxin-like domain-containing protein</fullName>
    </submittedName>
</protein>
<evidence type="ECO:0000313" key="4">
    <source>
        <dbReference type="Proteomes" id="UP001214250"/>
    </source>
</evidence>
<name>A0ABY7VYV4_9BACT</name>